<proteinExistence type="predicted"/>
<dbReference type="EMBL" id="BSXT01003124">
    <property type="protein sequence ID" value="GMF52677.1"/>
    <property type="molecule type" value="Genomic_DNA"/>
</dbReference>
<dbReference type="Proteomes" id="UP001165121">
    <property type="component" value="Unassembled WGS sequence"/>
</dbReference>
<reference evidence="2" key="1">
    <citation type="submission" date="2023-04" db="EMBL/GenBank/DDBJ databases">
        <title>Phytophthora fragariaefolia NBRC 109709.</title>
        <authorList>
            <person name="Ichikawa N."/>
            <person name="Sato H."/>
            <person name="Tonouchi N."/>
        </authorList>
    </citation>
    <scope>NUCLEOTIDE SEQUENCE</scope>
    <source>
        <strain evidence="2">NBRC 109709</strain>
    </source>
</reference>
<accession>A0A9W6Y5P6</accession>
<organism evidence="2 3">
    <name type="scientific">Phytophthora fragariaefolia</name>
    <dbReference type="NCBI Taxonomy" id="1490495"/>
    <lineage>
        <taxon>Eukaryota</taxon>
        <taxon>Sar</taxon>
        <taxon>Stramenopiles</taxon>
        <taxon>Oomycota</taxon>
        <taxon>Peronosporomycetes</taxon>
        <taxon>Peronosporales</taxon>
        <taxon>Peronosporaceae</taxon>
        <taxon>Phytophthora</taxon>
    </lineage>
</organism>
<evidence type="ECO:0000313" key="3">
    <source>
        <dbReference type="Proteomes" id="UP001165121"/>
    </source>
</evidence>
<dbReference type="AlphaFoldDB" id="A0A9W6Y5P6"/>
<sequence length="109" mass="10656">MPSDAVSVGDKLGRGETRLPPVDSTPGCGVVPVEVDSRNVHPNAGKQDDDSGVLAAVGDGGVNTGHDGRDGVSAATKLASIIDATGLEGTDEAGLEGAEDAGLAMAMAS</sequence>
<evidence type="ECO:0000256" key="1">
    <source>
        <dbReference type="SAM" id="MobiDB-lite"/>
    </source>
</evidence>
<keyword evidence="3" id="KW-1185">Reference proteome</keyword>
<gene>
    <name evidence="2" type="ORF">Pfra01_002162100</name>
</gene>
<name>A0A9W6Y5P6_9STRA</name>
<feature type="region of interest" description="Disordered" evidence="1">
    <location>
        <begin position="1"/>
        <end position="28"/>
    </location>
</feature>
<comment type="caution">
    <text evidence="2">The sequence shown here is derived from an EMBL/GenBank/DDBJ whole genome shotgun (WGS) entry which is preliminary data.</text>
</comment>
<evidence type="ECO:0000313" key="2">
    <source>
        <dbReference type="EMBL" id="GMF52677.1"/>
    </source>
</evidence>
<protein>
    <submittedName>
        <fullName evidence="2">Unnamed protein product</fullName>
    </submittedName>
</protein>